<name>A0A392TB61_9FABA</name>
<organism evidence="2 3">
    <name type="scientific">Trifolium medium</name>
    <dbReference type="NCBI Taxonomy" id="97028"/>
    <lineage>
        <taxon>Eukaryota</taxon>
        <taxon>Viridiplantae</taxon>
        <taxon>Streptophyta</taxon>
        <taxon>Embryophyta</taxon>
        <taxon>Tracheophyta</taxon>
        <taxon>Spermatophyta</taxon>
        <taxon>Magnoliopsida</taxon>
        <taxon>eudicotyledons</taxon>
        <taxon>Gunneridae</taxon>
        <taxon>Pentapetalae</taxon>
        <taxon>rosids</taxon>
        <taxon>fabids</taxon>
        <taxon>Fabales</taxon>
        <taxon>Fabaceae</taxon>
        <taxon>Papilionoideae</taxon>
        <taxon>50 kb inversion clade</taxon>
        <taxon>NPAAA clade</taxon>
        <taxon>Hologalegina</taxon>
        <taxon>IRL clade</taxon>
        <taxon>Trifolieae</taxon>
        <taxon>Trifolium</taxon>
    </lineage>
</organism>
<feature type="non-terminal residue" evidence="2">
    <location>
        <position position="1"/>
    </location>
</feature>
<evidence type="ECO:0000313" key="2">
    <source>
        <dbReference type="EMBL" id="MCI58132.1"/>
    </source>
</evidence>
<accession>A0A392TB61</accession>
<evidence type="ECO:0000256" key="1">
    <source>
        <dbReference type="SAM" id="Phobius"/>
    </source>
</evidence>
<dbReference type="EMBL" id="LXQA010540962">
    <property type="protein sequence ID" value="MCI58132.1"/>
    <property type="molecule type" value="Genomic_DNA"/>
</dbReference>
<proteinExistence type="predicted"/>
<dbReference type="AlphaFoldDB" id="A0A392TB61"/>
<dbReference type="Proteomes" id="UP000265520">
    <property type="component" value="Unassembled WGS sequence"/>
</dbReference>
<feature type="transmembrane region" description="Helical" evidence="1">
    <location>
        <begin position="20"/>
        <end position="42"/>
    </location>
</feature>
<keyword evidence="1" id="KW-1133">Transmembrane helix</keyword>
<keyword evidence="1" id="KW-0472">Membrane</keyword>
<keyword evidence="3" id="KW-1185">Reference proteome</keyword>
<reference evidence="2 3" key="1">
    <citation type="journal article" date="2018" name="Front. Plant Sci.">
        <title>Red Clover (Trifolium pratense) and Zigzag Clover (T. medium) - A Picture of Genomic Similarities and Differences.</title>
        <authorList>
            <person name="Dluhosova J."/>
            <person name="Istvanek J."/>
            <person name="Nedelnik J."/>
            <person name="Repkova J."/>
        </authorList>
    </citation>
    <scope>NUCLEOTIDE SEQUENCE [LARGE SCALE GENOMIC DNA]</scope>
    <source>
        <strain evidence="3">cv. 10/8</strain>
        <tissue evidence="2">Leaf</tissue>
    </source>
</reference>
<comment type="caution">
    <text evidence="2">The sequence shown here is derived from an EMBL/GenBank/DDBJ whole genome shotgun (WGS) entry which is preliminary data.</text>
</comment>
<evidence type="ECO:0000313" key="3">
    <source>
        <dbReference type="Proteomes" id="UP000265520"/>
    </source>
</evidence>
<sequence length="43" mass="4418">SHQVAAAVGSTFTPGRTLNLSFVLFAGHFLCVITCGSVPANLL</sequence>
<protein>
    <submittedName>
        <fullName evidence="2">Uncharacterized protein</fullName>
    </submittedName>
</protein>
<keyword evidence="1" id="KW-0812">Transmembrane</keyword>